<dbReference type="SUPFAM" id="SSF53474">
    <property type="entry name" value="alpha/beta-Hydrolases"/>
    <property type="match status" value="1"/>
</dbReference>
<dbReference type="InParanoid" id="G0M8D1"/>
<name>G0M8D1_CAEBE</name>
<dbReference type="STRING" id="135651.G0M8D1"/>
<dbReference type="InterPro" id="IPR042490">
    <property type="entry name" value="Thio_Ohase/BAAT_N"/>
</dbReference>
<dbReference type="GO" id="GO:0006637">
    <property type="term" value="P:acyl-CoA metabolic process"/>
    <property type="evidence" value="ECO:0007669"/>
    <property type="project" value="InterPro"/>
</dbReference>
<dbReference type="MEROPS" id="S09.B09"/>
<dbReference type="Gene3D" id="2.60.40.2240">
    <property type="entry name" value="Acyl-CoA thioester hydrolase/BAAT N-terminal domain"/>
    <property type="match status" value="1"/>
</dbReference>
<evidence type="ECO:0000259" key="3">
    <source>
        <dbReference type="Pfam" id="PF04775"/>
    </source>
</evidence>
<gene>
    <name evidence="5" type="ORF">CAEBREN_09253</name>
</gene>
<dbReference type="Pfam" id="PF08840">
    <property type="entry name" value="BAAT_C"/>
    <property type="match status" value="1"/>
</dbReference>
<sequence>MVPYIVVSPEDSLVHENVSIIVNGLDYRKLYKLELRFIHKVGIYRSFGVYKSSIAGSIDLETNAPIRGTYCGINQRGLFESVEPTDTVRYGGYCNCTPPVDYKYQLIVSDSKERVVCEKYFKRRLLHPDVERIEVETLFPSDSASNKPKVSGTIFKPPGSGPFPTIIDISGTGGGLNEQKGAALASRGFVVFCLAFFKFKELPDDLINVDTQYFEDAINFITSLPYTSNRVGFQGVSFGGTLVMFLSTMIPKIKAVCSINGSFAMDEFAHIKVNGVQPPVGKFLATDMRFLNGLMVYTDMVKNIKCEKEVGFEFETSSPDSAFRFVSAVDDLSTPTIHATNLLSEKLRSLNRKVDIDFVPGSHLLDPPCFPYHGAVFSSFAGIFQTYGGEASLHGKSQFEVWERTVQFFSEHLGAPTPLPVYLRHSTKL</sequence>
<dbReference type="PANTHER" id="PTHR10824:SF4">
    <property type="entry name" value="ACYL-COENZYME A THIOESTERASE 1-LIKE"/>
    <property type="match status" value="1"/>
</dbReference>
<dbReference type="Gene3D" id="3.40.50.1820">
    <property type="entry name" value="alpha/beta hydrolase"/>
    <property type="match status" value="1"/>
</dbReference>
<dbReference type="InterPro" id="IPR014940">
    <property type="entry name" value="BAAT_C"/>
</dbReference>
<dbReference type="PIRSF" id="PIRSF016521">
    <property type="entry name" value="Acyl-CoA_hydro"/>
    <property type="match status" value="1"/>
</dbReference>
<feature type="domain" description="BAAT/Acyl-CoA thioester hydrolase C-terminal" evidence="4">
    <location>
        <begin position="209"/>
        <end position="414"/>
    </location>
</feature>
<dbReference type="Pfam" id="PF04775">
    <property type="entry name" value="Bile_Hydr_Trans"/>
    <property type="match status" value="1"/>
</dbReference>
<dbReference type="GO" id="GO:0047617">
    <property type="term" value="F:fatty acyl-CoA hydrolase activity"/>
    <property type="evidence" value="ECO:0007669"/>
    <property type="project" value="TreeGrafter"/>
</dbReference>
<feature type="active site" description="Charge relay system" evidence="2">
    <location>
        <position position="363"/>
    </location>
</feature>
<dbReference type="InterPro" id="IPR006862">
    <property type="entry name" value="Thio_Ohase/aa_AcTrfase"/>
</dbReference>
<dbReference type="PANTHER" id="PTHR10824">
    <property type="entry name" value="ACYL-COENZYME A THIOESTERASE-RELATED"/>
    <property type="match status" value="1"/>
</dbReference>
<reference evidence="6" key="1">
    <citation type="submission" date="2011-07" db="EMBL/GenBank/DDBJ databases">
        <authorList>
            <consortium name="Caenorhabditis brenneri Sequencing and Analysis Consortium"/>
            <person name="Wilson R.K."/>
        </authorList>
    </citation>
    <scope>NUCLEOTIDE SEQUENCE [LARGE SCALE GENOMIC DNA]</scope>
    <source>
        <strain evidence="6">PB2801</strain>
    </source>
</reference>
<dbReference type="FunCoup" id="G0M8D1">
    <property type="interactions" value="43"/>
</dbReference>
<evidence type="ECO:0000313" key="5">
    <source>
        <dbReference type="EMBL" id="EGT30316.1"/>
    </source>
</evidence>
<comment type="similarity">
    <text evidence="1">Belongs to the C/M/P thioester hydrolase family.</text>
</comment>
<dbReference type="eggNOG" id="ENOG502QQ8Z">
    <property type="taxonomic scope" value="Eukaryota"/>
</dbReference>
<keyword evidence="6" id="KW-1185">Reference proteome</keyword>
<feature type="active site" description="Charge relay system" evidence="2">
    <location>
        <position position="331"/>
    </location>
</feature>
<organism evidence="6">
    <name type="scientific">Caenorhabditis brenneri</name>
    <name type="common">Nematode worm</name>
    <dbReference type="NCBI Taxonomy" id="135651"/>
    <lineage>
        <taxon>Eukaryota</taxon>
        <taxon>Metazoa</taxon>
        <taxon>Ecdysozoa</taxon>
        <taxon>Nematoda</taxon>
        <taxon>Chromadorea</taxon>
        <taxon>Rhabditida</taxon>
        <taxon>Rhabditina</taxon>
        <taxon>Rhabditomorpha</taxon>
        <taxon>Rhabditoidea</taxon>
        <taxon>Rhabditidae</taxon>
        <taxon>Peloderinae</taxon>
        <taxon>Caenorhabditis</taxon>
    </lineage>
</organism>
<dbReference type="InterPro" id="IPR029058">
    <property type="entry name" value="AB_hydrolase_fold"/>
</dbReference>
<evidence type="ECO:0000313" key="6">
    <source>
        <dbReference type="Proteomes" id="UP000008068"/>
    </source>
</evidence>
<evidence type="ECO:0008006" key="7">
    <source>
        <dbReference type="Google" id="ProtNLM"/>
    </source>
</evidence>
<evidence type="ECO:0000259" key="4">
    <source>
        <dbReference type="Pfam" id="PF08840"/>
    </source>
</evidence>
<dbReference type="OrthoDB" id="6347013at2759"/>
<evidence type="ECO:0000256" key="2">
    <source>
        <dbReference type="PIRSR" id="PIRSR016521-1"/>
    </source>
</evidence>
<evidence type="ECO:0000256" key="1">
    <source>
        <dbReference type="ARBA" id="ARBA00006538"/>
    </source>
</evidence>
<feature type="domain" description="Acyl-CoA thioester hydrolase/bile acid-CoA amino acid N-acetyltransferase" evidence="3">
    <location>
        <begin position="16"/>
        <end position="136"/>
    </location>
</feature>
<proteinExistence type="inferred from homology"/>
<dbReference type="Proteomes" id="UP000008068">
    <property type="component" value="Unassembled WGS sequence"/>
</dbReference>
<dbReference type="EMBL" id="GL379786">
    <property type="protein sequence ID" value="EGT30316.1"/>
    <property type="molecule type" value="Genomic_DNA"/>
</dbReference>
<dbReference type="OMA" id="YKQTCIP"/>
<accession>G0M8D1</accession>
<dbReference type="HOGENOM" id="CLU_029849_4_0_1"/>
<dbReference type="GO" id="GO:0006631">
    <property type="term" value="P:fatty acid metabolic process"/>
    <property type="evidence" value="ECO:0007669"/>
    <property type="project" value="TreeGrafter"/>
</dbReference>
<dbReference type="InterPro" id="IPR016662">
    <property type="entry name" value="Acyl-CoA_thioEstase_long-chain"/>
</dbReference>
<protein>
    <recommendedName>
        <fullName evidence="7">BAAT/Acyl-CoA thioester hydrolase C-terminal domain-containing protein</fullName>
    </recommendedName>
</protein>
<feature type="active site" description="Charge relay system" evidence="2">
    <location>
        <position position="237"/>
    </location>
</feature>
<dbReference type="AlphaFoldDB" id="G0M8D1"/>